<evidence type="ECO:0000256" key="3">
    <source>
        <dbReference type="ARBA" id="ARBA00023012"/>
    </source>
</evidence>
<evidence type="ECO:0000313" key="12">
    <source>
        <dbReference type="Proteomes" id="UP000318138"/>
    </source>
</evidence>
<keyword evidence="4" id="KW-0805">Transcription regulation</keyword>
<dbReference type="GO" id="GO:0000976">
    <property type="term" value="F:transcription cis-regulatory region binding"/>
    <property type="evidence" value="ECO:0007669"/>
    <property type="project" value="TreeGrafter"/>
</dbReference>
<accession>A0A859F9S8</accession>
<dbReference type="GO" id="GO:0032993">
    <property type="term" value="C:protein-DNA complex"/>
    <property type="evidence" value="ECO:0007669"/>
    <property type="project" value="TreeGrafter"/>
</dbReference>
<dbReference type="InterPro" id="IPR039420">
    <property type="entry name" value="WalR-like"/>
</dbReference>
<keyword evidence="6" id="KW-0804">Transcription</keyword>
<feature type="domain" description="OmpR/PhoB-type" evidence="10">
    <location>
        <begin position="130"/>
        <end position="227"/>
    </location>
</feature>
<dbReference type="FunFam" id="3.40.50.2300:FF:000001">
    <property type="entry name" value="DNA-binding response regulator PhoB"/>
    <property type="match status" value="1"/>
</dbReference>
<comment type="subcellular location">
    <subcellularLocation>
        <location evidence="1">Cytoplasm</location>
    </subcellularLocation>
</comment>
<dbReference type="SMART" id="SM00862">
    <property type="entry name" value="Trans_reg_C"/>
    <property type="match status" value="1"/>
</dbReference>
<gene>
    <name evidence="11" type="ORF">FLK61_24495</name>
</gene>
<feature type="DNA-binding region" description="OmpR/PhoB-type" evidence="8">
    <location>
        <begin position="130"/>
        <end position="227"/>
    </location>
</feature>
<dbReference type="GO" id="GO:0000156">
    <property type="term" value="F:phosphorelay response regulator activity"/>
    <property type="evidence" value="ECO:0007669"/>
    <property type="project" value="TreeGrafter"/>
</dbReference>
<dbReference type="CDD" id="cd00383">
    <property type="entry name" value="trans_reg_C"/>
    <property type="match status" value="1"/>
</dbReference>
<dbReference type="InterPro" id="IPR001867">
    <property type="entry name" value="OmpR/PhoB-type_DNA-bd"/>
</dbReference>
<keyword evidence="5 8" id="KW-0238">DNA-binding</keyword>
<organism evidence="11 12">
    <name type="scientific">Paenalkalicoccus suaedae</name>
    <dbReference type="NCBI Taxonomy" id="2592382"/>
    <lineage>
        <taxon>Bacteria</taxon>
        <taxon>Bacillati</taxon>
        <taxon>Bacillota</taxon>
        <taxon>Bacilli</taxon>
        <taxon>Bacillales</taxon>
        <taxon>Bacillaceae</taxon>
        <taxon>Paenalkalicoccus</taxon>
    </lineage>
</organism>
<dbReference type="KEGG" id="psua:FLK61_24495"/>
<dbReference type="InterPro" id="IPR001789">
    <property type="entry name" value="Sig_transdc_resp-reg_receiver"/>
</dbReference>
<dbReference type="SMART" id="SM00448">
    <property type="entry name" value="REC"/>
    <property type="match status" value="1"/>
</dbReference>
<dbReference type="FunFam" id="1.10.10.10:FF:000018">
    <property type="entry name" value="DNA-binding response regulator ResD"/>
    <property type="match status" value="1"/>
</dbReference>
<protein>
    <submittedName>
        <fullName evidence="11">Response regulator transcription factor</fullName>
    </submittedName>
</protein>
<dbReference type="Pfam" id="PF00072">
    <property type="entry name" value="Response_reg"/>
    <property type="match status" value="1"/>
</dbReference>
<dbReference type="PROSITE" id="PS50110">
    <property type="entry name" value="RESPONSE_REGULATORY"/>
    <property type="match status" value="1"/>
</dbReference>
<proteinExistence type="predicted"/>
<dbReference type="PANTHER" id="PTHR48111:SF1">
    <property type="entry name" value="TWO-COMPONENT RESPONSE REGULATOR ORR33"/>
    <property type="match status" value="1"/>
</dbReference>
<dbReference type="PANTHER" id="PTHR48111">
    <property type="entry name" value="REGULATOR OF RPOS"/>
    <property type="match status" value="1"/>
</dbReference>
<keyword evidence="2 7" id="KW-0597">Phosphoprotein</keyword>
<evidence type="ECO:0000259" key="10">
    <source>
        <dbReference type="PROSITE" id="PS51755"/>
    </source>
</evidence>
<dbReference type="GO" id="GO:0005829">
    <property type="term" value="C:cytosol"/>
    <property type="evidence" value="ECO:0007669"/>
    <property type="project" value="TreeGrafter"/>
</dbReference>
<evidence type="ECO:0000256" key="1">
    <source>
        <dbReference type="ARBA" id="ARBA00004496"/>
    </source>
</evidence>
<evidence type="ECO:0000256" key="2">
    <source>
        <dbReference type="ARBA" id="ARBA00022553"/>
    </source>
</evidence>
<dbReference type="SUPFAM" id="SSF52172">
    <property type="entry name" value="CheY-like"/>
    <property type="match status" value="1"/>
</dbReference>
<evidence type="ECO:0000259" key="9">
    <source>
        <dbReference type="PROSITE" id="PS50110"/>
    </source>
</evidence>
<sequence>MNLLLVDDERQMHHLLEYILKQEGYHCTSAFSGEEALELVQKLPIDFILLDIMMEGIDGLETCRRIRQFSNVPIILLTAVALEENDKVKGLRAGADDYITKPFHREELVARIEAVYRRSEGQTSSSAQKKTLYQLGSLKLDAVAVRVEVHGVPITLTKKEYGMLLLFMKHPSRVFSREELLELIWGEEQYEVTSRTVDTHIKTLRMKLKEAGDMIKTVWGHGYRLEDQNE</sequence>
<evidence type="ECO:0000256" key="7">
    <source>
        <dbReference type="PROSITE-ProRule" id="PRU00169"/>
    </source>
</evidence>
<dbReference type="CDD" id="cd17574">
    <property type="entry name" value="REC_OmpR"/>
    <property type="match status" value="1"/>
</dbReference>
<dbReference type="InterPro" id="IPR011006">
    <property type="entry name" value="CheY-like_superfamily"/>
</dbReference>
<reference evidence="12" key="1">
    <citation type="submission" date="2019-07" db="EMBL/GenBank/DDBJ databases">
        <title>Bacillus alkalisoli sp. nov. isolated from saline soil.</title>
        <authorList>
            <person name="Sun J.-Q."/>
            <person name="Xu L."/>
        </authorList>
    </citation>
    <scope>NUCLEOTIDE SEQUENCE [LARGE SCALE GENOMIC DNA]</scope>
    <source>
        <strain evidence="12">M4U3P1</strain>
    </source>
</reference>
<evidence type="ECO:0000256" key="5">
    <source>
        <dbReference type="ARBA" id="ARBA00023125"/>
    </source>
</evidence>
<evidence type="ECO:0000256" key="8">
    <source>
        <dbReference type="PROSITE-ProRule" id="PRU01091"/>
    </source>
</evidence>
<dbReference type="Gene3D" id="3.40.50.2300">
    <property type="match status" value="1"/>
</dbReference>
<evidence type="ECO:0000313" key="11">
    <source>
        <dbReference type="EMBL" id="QKS69943.1"/>
    </source>
</evidence>
<evidence type="ECO:0000256" key="4">
    <source>
        <dbReference type="ARBA" id="ARBA00023015"/>
    </source>
</evidence>
<feature type="domain" description="Response regulatory" evidence="9">
    <location>
        <begin position="2"/>
        <end position="116"/>
    </location>
</feature>
<dbReference type="Gene3D" id="6.10.250.690">
    <property type="match status" value="1"/>
</dbReference>
<evidence type="ECO:0000256" key="6">
    <source>
        <dbReference type="ARBA" id="ARBA00023163"/>
    </source>
</evidence>
<keyword evidence="12" id="KW-1185">Reference proteome</keyword>
<dbReference type="GO" id="GO:0006355">
    <property type="term" value="P:regulation of DNA-templated transcription"/>
    <property type="evidence" value="ECO:0007669"/>
    <property type="project" value="InterPro"/>
</dbReference>
<dbReference type="Proteomes" id="UP000318138">
    <property type="component" value="Chromosome"/>
</dbReference>
<keyword evidence="3" id="KW-0902">Two-component regulatory system</keyword>
<dbReference type="EMBL" id="CP041372">
    <property type="protein sequence ID" value="QKS69943.1"/>
    <property type="molecule type" value="Genomic_DNA"/>
</dbReference>
<feature type="modified residue" description="4-aspartylphosphate" evidence="7">
    <location>
        <position position="51"/>
    </location>
</feature>
<name>A0A859F9S8_9BACI</name>
<dbReference type="InterPro" id="IPR036388">
    <property type="entry name" value="WH-like_DNA-bd_sf"/>
</dbReference>
<dbReference type="RefSeq" id="WP_176007987.1">
    <property type="nucleotide sequence ID" value="NZ_CP041372.2"/>
</dbReference>
<dbReference type="PROSITE" id="PS51755">
    <property type="entry name" value="OMPR_PHOB"/>
    <property type="match status" value="1"/>
</dbReference>
<dbReference type="Pfam" id="PF00486">
    <property type="entry name" value="Trans_reg_C"/>
    <property type="match status" value="1"/>
</dbReference>
<dbReference type="Gene3D" id="1.10.10.10">
    <property type="entry name" value="Winged helix-like DNA-binding domain superfamily/Winged helix DNA-binding domain"/>
    <property type="match status" value="1"/>
</dbReference>
<dbReference type="AlphaFoldDB" id="A0A859F9S8"/>